<organism evidence="1 2">
    <name type="scientific">Choristoneura fumiferana</name>
    <name type="common">Spruce budworm moth</name>
    <name type="synonym">Archips fumiferana</name>
    <dbReference type="NCBI Taxonomy" id="7141"/>
    <lineage>
        <taxon>Eukaryota</taxon>
        <taxon>Metazoa</taxon>
        <taxon>Ecdysozoa</taxon>
        <taxon>Arthropoda</taxon>
        <taxon>Hexapoda</taxon>
        <taxon>Insecta</taxon>
        <taxon>Pterygota</taxon>
        <taxon>Neoptera</taxon>
        <taxon>Endopterygota</taxon>
        <taxon>Lepidoptera</taxon>
        <taxon>Glossata</taxon>
        <taxon>Ditrysia</taxon>
        <taxon>Tortricoidea</taxon>
        <taxon>Tortricidae</taxon>
        <taxon>Tortricinae</taxon>
        <taxon>Choristoneura</taxon>
    </lineage>
</organism>
<name>A0ACC0KS17_CHOFU</name>
<proteinExistence type="predicted"/>
<gene>
    <name evidence="1" type="ORF">MSG28_013151</name>
</gene>
<sequence>MMALANFTLAPAIAATPALADTSPVPGPLRHGLDDLLYSPADYQENSDPLSPGNEPFSSPANQPRRSKIRKRAGTAYLPPANQYTHYPRPDEPPQNPYAGQLHTQIYQQNTRLDIQIENQRVQEVNPQYDNTGQYVHDPTGDYDYEQRRLNQKGGQRPLYNPGYAEPPYPPASTPNPTSSRRFEGNPNQNVNNFNFLSGPVTTQSPLSTRQHNVGVKGGSTNGQTPADRPPGFTKVEARGTGGKTQLHAVLDYDDEYYEDDSGSDSGQPPVTPVQGPILLRNGSVPVVPLTSYQTVNNGSYYQIPILWTALSLALGYELQGQVVQGVPCVKRNHQLYCPRAGNTYPLDKIEEFIDENKALIKRMYGSFMTPVGTRVRRSPSGLPDLHEGDSYFRHVRQATNTALPDPQSVNNTGRIDSCQSKTEIMTPYWALNSARKLRAIVNTMHFEQAIHQEVCSKKSTSRCSGDCGCEQKYKWHRLLAYDPGDDCAGIFMDWMPEHGQTKQEAPWEGVTDAAKREGLYEEHEIQGEMVIGPEVLQPQDVAFALPTIKPKLNSGRSCNTETSSFVVKPKAVWANRECLQDNSPTPTSTATCSKQIIDKELHSTQANQEEIKPETDMCSGKNCPSEDNPFQCEDSSESSQKPYSTRLKKTSLVKNHLTCEICSKKFSEKNNFISHMKNHTGQQSFRCDICKKRREDVRQFNSITQSPLDRRNGKSTVFGACQCRSMFIQTQDTPNPNSLKFLPGTKVLEPGQTLDFPNIGAAYCSPLAKMIFRIDGVKAVFFGSDFVTVTKQDDDVEWKLLKPEIFATIMDFFASGLPIVTDAKPSGDTQINEDDDEIVQMIKELLDTRIRPTVQEDGGDVLFVDFKDGILRLKMQGSCSSCPSSIVTLKNGVQNMMQFYIPEVLAVEQIDDEGEKLSEKIFRDFEQAKAKETKK</sequence>
<evidence type="ECO:0000313" key="1">
    <source>
        <dbReference type="EMBL" id="KAI8439324.1"/>
    </source>
</evidence>
<protein>
    <submittedName>
        <fullName evidence="1">Uncharacterized protein</fullName>
    </submittedName>
</protein>
<keyword evidence="2" id="KW-1185">Reference proteome</keyword>
<comment type="caution">
    <text evidence="1">The sequence shown here is derived from an EMBL/GenBank/DDBJ whole genome shotgun (WGS) entry which is preliminary data.</text>
</comment>
<reference evidence="1 2" key="1">
    <citation type="journal article" date="2022" name="Genome Biol. Evol.">
        <title>The Spruce Budworm Genome: Reconstructing the Evolutionary History of Antifreeze Proteins.</title>
        <authorList>
            <person name="Beliveau C."/>
            <person name="Gagne P."/>
            <person name="Picq S."/>
            <person name="Vernygora O."/>
            <person name="Keeling C.I."/>
            <person name="Pinkney K."/>
            <person name="Doucet D."/>
            <person name="Wen F."/>
            <person name="Johnston J.S."/>
            <person name="Maaroufi H."/>
            <person name="Boyle B."/>
            <person name="Laroche J."/>
            <person name="Dewar K."/>
            <person name="Juretic N."/>
            <person name="Blackburn G."/>
            <person name="Nisole A."/>
            <person name="Brunet B."/>
            <person name="Brandao M."/>
            <person name="Lumley L."/>
            <person name="Duan J."/>
            <person name="Quan G."/>
            <person name="Lucarotti C.J."/>
            <person name="Roe A.D."/>
            <person name="Sperling F.A.H."/>
            <person name="Levesque R.C."/>
            <person name="Cusson M."/>
        </authorList>
    </citation>
    <scope>NUCLEOTIDE SEQUENCE [LARGE SCALE GENOMIC DNA]</scope>
    <source>
        <strain evidence="1">Glfc:IPQL:Cfum</strain>
    </source>
</reference>
<dbReference type="EMBL" id="CM046123">
    <property type="protein sequence ID" value="KAI8439324.1"/>
    <property type="molecule type" value="Genomic_DNA"/>
</dbReference>
<evidence type="ECO:0000313" key="2">
    <source>
        <dbReference type="Proteomes" id="UP001064048"/>
    </source>
</evidence>
<dbReference type="Proteomes" id="UP001064048">
    <property type="component" value="Chromosome 23"/>
</dbReference>
<accession>A0ACC0KS17</accession>